<dbReference type="InterPro" id="IPR044068">
    <property type="entry name" value="CB"/>
</dbReference>
<dbReference type="PANTHER" id="PTHR30349:SF41">
    <property type="entry name" value="INTEGRASE_RECOMBINASE PROTEIN MJ0367-RELATED"/>
    <property type="match status" value="1"/>
</dbReference>
<reference evidence="8 9" key="1">
    <citation type="submission" date="2019-02" db="EMBL/GenBank/DDBJ databases">
        <title>Deep-cultivation of Planctomycetes and their phenomic and genomic characterization uncovers novel biology.</title>
        <authorList>
            <person name="Wiegand S."/>
            <person name="Jogler M."/>
            <person name="Boedeker C."/>
            <person name="Pinto D."/>
            <person name="Vollmers J."/>
            <person name="Rivas-Marin E."/>
            <person name="Kohn T."/>
            <person name="Peeters S.H."/>
            <person name="Heuer A."/>
            <person name="Rast P."/>
            <person name="Oberbeckmann S."/>
            <person name="Bunk B."/>
            <person name="Jeske O."/>
            <person name="Meyerdierks A."/>
            <person name="Storesund J.E."/>
            <person name="Kallscheuer N."/>
            <person name="Luecker S."/>
            <person name="Lage O.M."/>
            <person name="Pohl T."/>
            <person name="Merkel B.J."/>
            <person name="Hornburger P."/>
            <person name="Mueller R.-W."/>
            <person name="Bruemmer F."/>
            <person name="Labrenz M."/>
            <person name="Spormann A.M."/>
            <person name="Op Den Camp H."/>
            <person name="Overmann J."/>
            <person name="Amann R."/>
            <person name="Jetten M.S.M."/>
            <person name="Mascher T."/>
            <person name="Medema M.H."/>
            <person name="Devos D.P."/>
            <person name="Kaster A.-K."/>
            <person name="Ovreas L."/>
            <person name="Rohde M."/>
            <person name="Galperin M.Y."/>
            <person name="Jogler C."/>
        </authorList>
    </citation>
    <scope>NUCLEOTIDE SEQUENCE [LARGE SCALE GENOMIC DNA]</scope>
    <source>
        <strain evidence="8 9">Pan54</strain>
    </source>
</reference>
<keyword evidence="4" id="KW-0233">DNA recombination</keyword>
<sequence>MPKKRTRQVIQCPHFRWVLYQHKNGIWYADGRSNSPDLGRHSLGTSDQAEARSRVSELDLNKAVKQGLVDKSLLDRDSKALLQIAAGRRLYEEYTRRPLSVGGPRESTRKRYRAVLDKFVPFCTNQKIQYWNQVTDELLDRYASWLEIREYAHATQCFEIATILQINKYLVEKSHLPPEALIKKSVPKIQESTTYCWKPEEVKALFKACEDPELIWLRNVLITLAYTGMRISELAGLRWNDIDFEANKISLTDESKKKSLKGRNKRTIKSGYSRRFPIHPDLQPILNSIERQDDGLVFHGSRGGKIKPDVVRTVLIRDLLKPLADRFPSPDGEVGFIDGRLHSFRHYFCSVCANNNIPERILMDWLGHKDSKMISRYYHLNEKTSTEQMSKIQIV</sequence>
<dbReference type="InterPro" id="IPR050090">
    <property type="entry name" value="Tyrosine_recombinase_XerCD"/>
</dbReference>
<dbReference type="AlphaFoldDB" id="A0A5C5XBB9"/>
<keyword evidence="2" id="KW-0229">DNA integration</keyword>
<evidence type="ECO:0000313" key="9">
    <source>
        <dbReference type="Proteomes" id="UP000316095"/>
    </source>
</evidence>
<evidence type="ECO:0000313" key="8">
    <source>
        <dbReference type="EMBL" id="TWT59701.1"/>
    </source>
</evidence>
<dbReference type="InterPro" id="IPR011010">
    <property type="entry name" value="DNA_brk_join_enz"/>
</dbReference>
<dbReference type="InterPro" id="IPR010998">
    <property type="entry name" value="Integrase_recombinase_N"/>
</dbReference>
<dbReference type="PROSITE" id="PS51898">
    <property type="entry name" value="TYR_RECOMBINASE"/>
    <property type="match status" value="1"/>
</dbReference>
<evidence type="ECO:0000259" key="6">
    <source>
        <dbReference type="PROSITE" id="PS51898"/>
    </source>
</evidence>
<evidence type="ECO:0000256" key="5">
    <source>
        <dbReference type="PROSITE-ProRule" id="PRU01248"/>
    </source>
</evidence>
<evidence type="ECO:0000256" key="1">
    <source>
        <dbReference type="ARBA" id="ARBA00008857"/>
    </source>
</evidence>
<organism evidence="8 9">
    <name type="scientific">Rubinisphaera italica</name>
    <dbReference type="NCBI Taxonomy" id="2527969"/>
    <lineage>
        <taxon>Bacteria</taxon>
        <taxon>Pseudomonadati</taxon>
        <taxon>Planctomycetota</taxon>
        <taxon>Planctomycetia</taxon>
        <taxon>Planctomycetales</taxon>
        <taxon>Planctomycetaceae</taxon>
        <taxon>Rubinisphaera</taxon>
    </lineage>
</organism>
<dbReference type="InterPro" id="IPR002104">
    <property type="entry name" value="Integrase_catalytic"/>
</dbReference>
<dbReference type="SUPFAM" id="SSF56349">
    <property type="entry name" value="DNA breaking-rejoining enzymes"/>
    <property type="match status" value="1"/>
</dbReference>
<keyword evidence="3 5" id="KW-0238">DNA-binding</keyword>
<dbReference type="PROSITE" id="PS51900">
    <property type="entry name" value="CB"/>
    <property type="match status" value="1"/>
</dbReference>
<keyword evidence="9" id="KW-1185">Reference proteome</keyword>
<dbReference type="InterPro" id="IPR013762">
    <property type="entry name" value="Integrase-like_cat_sf"/>
</dbReference>
<dbReference type="Gene3D" id="1.10.150.130">
    <property type="match status" value="1"/>
</dbReference>
<gene>
    <name evidence="8" type="ORF">Pan54_04110</name>
</gene>
<dbReference type="Gene3D" id="1.10.443.10">
    <property type="entry name" value="Intergrase catalytic core"/>
    <property type="match status" value="1"/>
</dbReference>
<feature type="domain" description="Core-binding (CB)" evidence="7">
    <location>
        <begin position="85"/>
        <end position="171"/>
    </location>
</feature>
<dbReference type="PANTHER" id="PTHR30349">
    <property type="entry name" value="PHAGE INTEGRASE-RELATED"/>
    <property type="match status" value="1"/>
</dbReference>
<comment type="similarity">
    <text evidence="1">Belongs to the 'phage' integrase family.</text>
</comment>
<accession>A0A5C5XBB9</accession>
<proteinExistence type="inferred from homology"/>
<name>A0A5C5XBB9_9PLAN</name>
<evidence type="ECO:0000259" key="7">
    <source>
        <dbReference type="PROSITE" id="PS51900"/>
    </source>
</evidence>
<evidence type="ECO:0000256" key="2">
    <source>
        <dbReference type="ARBA" id="ARBA00022908"/>
    </source>
</evidence>
<dbReference type="EMBL" id="SJPG01000001">
    <property type="protein sequence ID" value="TWT59701.1"/>
    <property type="molecule type" value="Genomic_DNA"/>
</dbReference>
<dbReference type="Proteomes" id="UP000316095">
    <property type="component" value="Unassembled WGS sequence"/>
</dbReference>
<comment type="caution">
    <text evidence="8">The sequence shown here is derived from an EMBL/GenBank/DDBJ whole genome shotgun (WGS) entry which is preliminary data.</text>
</comment>
<dbReference type="RefSeq" id="WP_165441533.1">
    <property type="nucleotide sequence ID" value="NZ_SJPG01000001.1"/>
</dbReference>
<dbReference type="CDD" id="cd00796">
    <property type="entry name" value="INT_Rci_Hp1_C"/>
    <property type="match status" value="1"/>
</dbReference>
<evidence type="ECO:0000256" key="4">
    <source>
        <dbReference type="ARBA" id="ARBA00023172"/>
    </source>
</evidence>
<dbReference type="GO" id="GO:0006310">
    <property type="term" value="P:DNA recombination"/>
    <property type="evidence" value="ECO:0007669"/>
    <property type="project" value="UniProtKB-KW"/>
</dbReference>
<dbReference type="GO" id="GO:0003677">
    <property type="term" value="F:DNA binding"/>
    <property type="evidence" value="ECO:0007669"/>
    <property type="project" value="UniProtKB-UniRule"/>
</dbReference>
<evidence type="ECO:0000256" key="3">
    <source>
        <dbReference type="ARBA" id="ARBA00023125"/>
    </source>
</evidence>
<dbReference type="Pfam" id="PF00589">
    <property type="entry name" value="Phage_integrase"/>
    <property type="match status" value="1"/>
</dbReference>
<protein>
    <submittedName>
        <fullName evidence="8">Site-specific tyrosine recombinase XerC</fullName>
    </submittedName>
</protein>
<feature type="domain" description="Tyr recombinase" evidence="6">
    <location>
        <begin position="192"/>
        <end position="390"/>
    </location>
</feature>
<dbReference type="GO" id="GO:0015074">
    <property type="term" value="P:DNA integration"/>
    <property type="evidence" value="ECO:0007669"/>
    <property type="project" value="UniProtKB-KW"/>
</dbReference>